<protein>
    <submittedName>
        <fullName evidence="1">Uncharacterized protein</fullName>
    </submittedName>
</protein>
<sequence length="222" mass="24136">MRSISGFNNSSLDGSFAPGQPVSAAALNKLGTGTDITRTMMSNDMQYMAGTGGVSYSMPQQVYYPTAPGQFNPYDNGDGTFSVVPGTINSLIPCVGAYGDATKLATANPAPKAEYDWSAEDSQGYKSCYIYLQASPAAASGGLIWPSSDFTTPEYPAIYGYPSTMEDDDETGFILLALAKKKTNVDPTKEFVEMTLFINNSLWSERHKYSQPDSAYYFFYRV</sequence>
<organism evidence="1">
    <name type="scientific">uncultured Caudovirales phage</name>
    <dbReference type="NCBI Taxonomy" id="2100421"/>
    <lineage>
        <taxon>Viruses</taxon>
        <taxon>Duplodnaviria</taxon>
        <taxon>Heunggongvirae</taxon>
        <taxon>Uroviricota</taxon>
        <taxon>Caudoviricetes</taxon>
        <taxon>Peduoviridae</taxon>
        <taxon>Maltschvirus</taxon>
        <taxon>Maltschvirus maltsch</taxon>
    </lineage>
</organism>
<dbReference type="EMBL" id="LR796563">
    <property type="protein sequence ID" value="CAB4152020.1"/>
    <property type="molecule type" value="Genomic_DNA"/>
</dbReference>
<accession>A0A6J5N3Z9</accession>
<evidence type="ECO:0000313" key="1">
    <source>
        <dbReference type="EMBL" id="CAB4152020.1"/>
    </source>
</evidence>
<gene>
    <name evidence="1" type="ORF">UFOVP583_47</name>
</gene>
<reference evidence="1" key="1">
    <citation type="submission" date="2020-04" db="EMBL/GenBank/DDBJ databases">
        <authorList>
            <person name="Chiriac C."/>
            <person name="Salcher M."/>
            <person name="Ghai R."/>
            <person name="Kavagutti S V."/>
        </authorList>
    </citation>
    <scope>NUCLEOTIDE SEQUENCE</scope>
</reference>
<proteinExistence type="predicted"/>
<name>A0A6J5N3Z9_9CAUD</name>